<dbReference type="EMBL" id="CP014841">
    <property type="protein sequence ID" value="AND70107.1"/>
    <property type="molecule type" value="Genomic_DNA"/>
</dbReference>
<proteinExistence type="predicted"/>
<dbReference type="Pfam" id="PF01863">
    <property type="entry name" value="YgjP-like"/>
    <property type="match status" value="1"/>
</dbReference>
<sequence>MFSGGQLGMAQQLEGDWLELATTGGSTIRVLKAAHPRARRLRLTVTPKGARVSYPRGTHPAQVSAFLRSHADWLEQKLDELNLLVKPLPPLRVGQPVEIPLRGERIWLDWDEGPYPRIASGEGVLTLILPRPHTRALPVARGLLASHLESLIRRDVSRWLAQYVPQLGLAPTALKVRPLKSLWGSLDTRDRINLDLALALAPPAALRYVLAHELCHLKVRNHSPRFWAQVETLFPNWQEQRDWLRQNGAVLKAELDRLVADVAD</sequence>
<dbReference type="Proteomes" id="UP000077255">
    <property type="component" value="Chromosome"/>
</dbReference>
<dbReference type="PATRIC" id="fig|445710.3.peg.2645"/>
<keyword evidence="2" id="KW-0378">Hydrolase</keyword>
<dbReference type="AlphaFoldDB" id="A0A160N363"/>
<dbReference type="CDD" id="cd07344">
    <property type="entry name" value="M48_yhfN_like"/>
    <property type="match status" value="1"/>
</dbReference>
<dbReference type="PANTHER" id="PTHR30399">
    <property type="entry name" value="UNCHARACTERIZED PROTEIN YGJP"/>
    <property type="match status" value="1"/>
</dbReference>
<accession>A0A160N363</accession>
<feature type="domain" description="YgjP-like metallopeptidase" evidence="1">
    <location>
        <begin position="39"/>
        <end position="247"/>
    </location>
</feature>
<evidence type="ECO:0000313" key="3">
    <source>
        <dbReference type="Proteomes" id="UP000077255"/>
    </source>
</evidence>
<reference evidence="2 3" key="1">
    <citation type="submission" date="2016-02" db="EMBL/GenBank/DDBJ databases">
        <title>Complete genome sequencing and analysis of ATSB10, Dyella thiooxydans isolated from rhizosphere soil of sunflower (Helianthus annuus L.).</title>
        <authorList>
            <person name="Lee Y."/>
            <person name="Hwangbo K."/>
            <person name="Chung H."/>
            <person name="Yoo J."/>
            <person name="Kim K.Y."/>
            <person name="Sa T.M."/>
            <person name="Um Y."/>
            <person name="Madhaiyan M."/>
        </authorList>
    </citation>
    <scope>NUCLEOTIDE SEQUENCE [LARGE SCALE GENOMIC DNA]</scope>
    <source>
        <strain evidence="2 3">ATSB10</strain>
    </source>
</reference>
<dbReference type="Gene3D" id="3.30.2010.10">
    <property type="entry name" value="Metalloproteases ('zincins'), catalytic domain"/>
    <property type="match status" value="1"/>
</dbReference>
<evidence type="ECO:0000259" key="1">
    <source>
        <dbReference type="Pfam" id="PF01863"/>
    </source>
</evidence>
<name>A0A160N363_9GAMM</name>
<gene>
    <name evidence="2" type="ORF">ATSB10_26530</name>
</gene>
<keyword evidence="3" id="KW-1185">Reference proteome</keyword>
<protein>
    <submittedName>
        <fullName evidence="2">Metal-dependent hydrolase</fullName>
    </submittedName>
</protein>
<dbReference type="STRING" id="445710.ATSB10_26530"/>
<dbReference type="InterPro" id="IPR002725">
    <property type="entry name" value="YgjP-like_metallopeptidase"/>
</dbReference>
<dbReference type="PANTHER" id="PTHR30399:SF1">
    <property type="entry name" value="UTP PYROPHOSPHATASE"/>
    <property type="match status" value="1"/>
</dbReference>
<evidence type="ECO:0000313" key="2">
    <source>
        <dbReference type="EMBL" id="AND70107.1"/>
    </source>
</evidence>
<dbReference type="InterPro" id="IPR053136">
    <property type="entry name" value="UTP_pyrophosphatase-like"/>
</dbReference>
<organism evidence="2 3">
    <name type="scientific">Dyella thiooxydans</name>
    <dbReference type="NCBI Taxonomy" id="445710"/>
    <lineage>
        <taxon>Bacteria</taxon>
        <taxon>Pseudomonadati</taxon>
        <taxon>Pseudomonadota</taxon>
        <taxon>Gammaproteobacteria</taxon>
        <taxon>Lysobacterales</taxon>
        <taxon>Rhodanobacteraceae</taxon>
        <taxon>Dyella</taxon>
    </lineage>
</organism>
<dbReference type="KEGG" id="dtx:ATSB10_26530"/>
<dbReference type="GO" id="GO:0016787">
    <property type="term" value="F:hydrolase activity"/>
    <property type="evidence" value="ECO:0007669"/>
    <property type="project" value="UniProtKB-KW"/>
</dbReference>